<feature type="domain" description="AMP-binding enzyme C-terminal" evidence="1">
    <location>
        <begin position="1"/>
        <end position="50"/>
    </location>
</feature>
<dbReference type="InterPro" id="IPR025110">
    <property type="entry name" value="AMP-bd_C"/>
</dbReference>
<reference evidence="2" key="2">
    <citation type="submission" date="2021-04" db="EMBL/GenBank/DDBJ databases">
        <authorList>
            <person name="Gilroy R."/>
        </authorList>
    </citation>
    <scope>NUCLEOTIDE SEQUENCE</scope>
    <source>
        <strain evidence="2">5925</strain>
    </source>
</reference>
<dbReference type="Gene3D" id="3.30.300.30">
    <property type="match status" value="1"/>
</dbReference>
<reference evidence="2" key="1">
    <citation type="journal article" date="2021" name="PeerJ">
        <title>Extensive microbial diversity within the chicken gut microbiome revealed by metagenomics and culture.</title>
        <authorList>
            <person name="Gilroy R."/>
            <person name="Ravi A."/>
            <person name="Getino M."/>
            <person name="Pursley I."/>
            <person name="Horton D.L."/>
            <person name="Alikhan N.F."/>
            <person name="Baker D."/>
            <person name="Gharbi K."/>
            <person name="Hall N."/>
            <person name="Watson M."/>
            <person name="Adriaenssens E.M."/>
            <person name="Foster-Nyarko E."/>
            <person name="Jarju S."/>
            <person name="Secka A."/>
            <person name="Antonio M."/>
            <person name="Oren A."/>
            <person name="Chaudhuri R.R."/>
            <person name="La Ragione R."/>
            <person name="Hildebrand F."/>
            <person name="Pallen M.J."/>
        </authorList>
    </citation>
    <scope>NUCLEOTIDE SEQUENCE</scope>
    <source>
        <strain evidence="2">5925</strain>
    </source>
</reference>
<evidence type="ECO:0000313" key="3">
    <source>
        <dbReference type="Proteomes" id="UP000823907"/>
    </source>
</evidence>
<organism evidence="2 3">
    <name type="scientific">Candidatus Corynebacterium intestinavium</name>
    <dbReference type="NCBI Taxonomy" id="2838531"/>
    <lineage>
        <taxon>Bacteria</taxon>
        <taxon>Bacillati</taxon>
        <taxon>Actinomycetota</taxon>
        <taxon>Actinomycetes</taxon>
        <taxon>Mycobacteriales</taxon>
        <taxon>Corynebacteriaceae</taxon>
        <taxon>Corynebacterium</taxon>
    </lineage>
</organism>
<dbReference type="AlphaFoldDB" id="A0A9D2UAC5"/>
<feature type="non-terminal residue" evidence="2">
    <location>
        <position position="1"/>
    </location>
</feature>
<protein>
    <submittedName>
        <fullName evidence="2">4-coumarate--CoA ligase family protein</fullName>
    </submittedName>
</protein>
<keyword evidence="2" id="KW-0436">Ligase</keyword>
<accession>A0A9D2UAC5</accession>
<gene>
    <name evidence="2" type="ORF">H9907_01255</name>
</gene>
<name>A0A9D2UAC5_9CORY</name>
<dbReference type="SUPFAM" id="SSF56801">
    <property type="entry name" value="Acetyl-CoA synthetase-like"/>
    <property type="match status" value="1"/>
</dbReference>
<evidence type="ECO:0000259" key="1">
    <source>
        <dbReference type="Pfam" id="PF13193"/>
    </source>
</evidence>
<dbReference type="InterPro" id="IPR045851">
    <property type="entry name" value="AMP-bd_C_sf"/>
</dbReference>
<dbReference type="GO" id="GO:0016874">
    <property type="term" value="F:ligase activity"/>
    <property type="evidence" value="ECO:0007669"/>
    <property type="project" value="UniProtKB-KW"/>
</dbReference>
<dbReference type="EMBL" id="DWUR01000018">
    <property type="protein sequence ID" value="HJD48751.1"/>
    <property type="molecule type" value="Genomic_DNA"/>
</dbReference>
<proteinExistence type="predicted"/>
<dbReference type="Pfam" id="PF13193">
    <property type="entry name" value="AMP-binding_C"/>
    <property type="match status" value="1"/>
</dbReference>
<comment type="caution">
    <text evidence="2">The sequence shown here is derived from an EMBL/GenBank/DDBJ whole genome shotgun (WGS) entry which is preliminary data.</text>
</comment>
<evidence type="ECO:0000313" key="2">
    <source>
        <dbReference type="EMBL" id="HJD48751.1"/>
    </source>
</evidence>
<dbReference type="Proteomes" id="UP000823907">
    <property type="component" value="Unassembled WGS sequence"/>
</dbReference>
<sequence length="61" mass="6877">EIPKGFVVLQQNATATAEDIMAYVAEQVPSYKKVRAIEFIDAIPKSSTGKILRRVLRDRED</sequence>